<name>Q6ZJP8_ORYSJ</name>
<organism evidence="2 3">
    <name type="scientific">Oryza sativa subsp. japonica</name>
    <name type="common">Rice</name>
    <dbReference type="NCBI Taxonomy" id="39947"/>
    <lineage>
        <taxon>Eukaryota</taxon>
        <taxon>Viridiplantae</taxon>
        <taxon>Streptophyta</taxon>
        <taxon>Embryophyta</taxon>
        <taxon>Tracheophyta</taxon>
        <taxon>Spermatophyta</taxon>
        <taxon>Magnoliopsida</taxon>
        <taxon>Liliopsida</taxon>
        <taxon>Poales</taxon>
        <taxon>Poaceae</taxon>
        <taxon>BOP clade</taxon>
        <taxon>Oryzoideae</taxon>
        <taxon>Oryzeae</taxon>
        <taxon>Oryzinae</taxon>
        <taxon>Oryza</taxon>
        <taxon>Oryza sativa</taxon>
    </lineage>
</organism>
<evidence type="ECO:0000313" key="2">
    <source>
        <dbReference type="EMBL" id="BAD05248.1"/>
    </source>
</evidence>
<dbReference type="AlphaFoldDB" id="Q6ZJP8"/>
<feature type="compositionally biased region" description="Polar residues" evidence="1">
    <location>
        <begin position="32"/>
        <end position="50"/>
    </location>
</feature>
<evidence type="ECO:0000256" key="1">
    <source>
        <dbReference type="SAM" id="MobiDB-lite"/>
    </source>
</evidence>
<evidence type="ECO:0000313" key="3">
    <source>
        <dbReference type="Proteomes" id="UP000000763"/>
    </source>
</evidence>
<feature type="region of interest" description="Disordered" evidence="1">
    <location>
        <begin position="26"/>
        <end position="57"/>
    </location>
</feature>
<sequence>MGLRDGLSDNKLLDDFGCGEIQPVQVHLPTRSEPSSPRSATVSVASKSNPTPIPPCSILVGRSNDVANRSIKGPKYKVHAYMGNSTIHTIGSIKELLFLTKHTQ</sequence>
<protein>
    <submittedName>
        <fullName evidence="2">Uncharacterized protein</fullName>
    </submittedName>
</protein>
<reference evidence="3" key="2">
    <citation type="journal article" date="2008" name="Nucleic Acids Res.">
        <title>The rice annotation project database (RAP-DB): 2008 update.</title>
        <authorList>
            <consortium name="The rice annotation project (RAP)"/>
        </authorList>
    </citation>
    <scope>GENOME REANNOTATION</scope>
    <source>
        <strain evidence="3">cv. Nipponbare</strain>
    </source>
</reference>
<accession>Q6ZJP8</accession>
<dbReference type="Proteomes" id="UP000000763">
    <property type="component" value="Chromosome 8"/>
</dbReference>
<reference evidence="3" key="1">
    <citation type="journal article" date="2005" name="Nature">
        <title>The map-based sequence of the rice genome.</title>
        <authorList>
            <consortium name="International rice genome sequencing project (IRGSP)"/>
            <person name="Matsumoto T."/>
            <person name="Wu J."/>
            <person name="Kanamori H."/>
            <person name="Katayose Y."/>
            <person name="Fujisawa M."/>
            <person name="Namiki N."/>
            <person name="Mizuno H."/>
            <person name="Yamamoto K."/>
            <person name="Antonio B.A."/>
            <person name="Baba T."/>
            <person name="Sakata K."/>
            <person name="Nagamura Y."/>
            <person name="Aoki H."/>
            <person name="Arikawa K."/>
            <person name="Arita K."/>
            <person name="Bito T."/>
            <person name="Chiden Y."/>
            <person name="Fujitsuka N."/>
            <person name="Fukunaka R."/>
            <person name="Hamada M."/>
            <person name="Harada C."/>
            <person name="Hayashi A."/>
            <person name="Hijishita S."/>
            <person name="Honda M."/>
            <person name="Hosokawa S."/>
            <person name="Ichikawa Y."/>
            <person name="Idonuma A."/>
            <person name="Iijima M."/>
            <person name="Ikeda M."/>
            <person name="Ikeno M."/>
            <person name="Ito K."/>
            <person name="Ito S."/>
            <person name="Ito T."/>
            <person name="Ito Y."/>
            <person name="Ito Y."/>
            <person name="Iwabuchi A."/>
            <person name="Kamiya K."/>
            <person name="Karasawa W."/>
            <person name="Kurita K."/>
            <person name="Katagiri S."/>
            <person name="Kikuta A."/>
            <person name="Kobayashi H."/>
            <person name="Kobayashi N."/>
            <person name="Machita K."/>
            <person name="Maehara T."/>
            <person name="Masukawa M."/>
            <person name="Mizubayashi T."/>
            <person name="Mukai Y."/>
            <person name="Nagasaki H."/>
            <person name="Nagata Y."/>
            <person name="Naito S."/>
            <person name="Nakashima M."/>
            <person name="Nakama Y."/>
            <person name="Nakamichi Y."/>
            <person name="Nakamura M."/>
            <person name="Meguro A."/>
            <person name="Negishi M."/>
            <person name="Ohta I."/>
            <person name="Ohta T."/>
            <person name="Okamoto M."/>
            <person name="Ono N."/>
            <person name="Saji S."/>
            <person name="Sakaguchi M."/>
            <person name="Sakai K."/>
            <person name="Shibata M."/>
            <person name="Shimokawa T."/>
            <person name="Song J."/>
            <person name="Takazaki Y."/>
            <person name="Terasawa K."/>
            <person name="Tsugane M."/>
            <person name="Tsuji K."/>
            <person name="Ueda S."/>
            <person name="Waki K."/>
            <person name="Yamagata H."/>
            <person name="Yamamoto M."/>
            <person name="Yamamoto S."/>
            <person name="Yamane H."/>
            <person name="Yoshiki S."/>
            <person name="Yoshihara R."/>
            <person name="Yukawa K."/>
            <person name="Zhong H."/>
            <person name="Yano M."/>
            <person name="Yuan Q."/>
            <person name="Ouyang S."/>
            <person name="Liu J."/>
            <person name="Jones K.M."/>
            <person name="Gansberger K."/>
            <person name="Moffat K."/>
            <person name="Hill J."/>
            <person name="Bera J."/>
            <person name="Fadrosh D."/>
            <person name="Jin S."/>
            <person name="Johri S."/>
            <person name="Kim M."/>
            <person name="Overton L."/>
            <person name="Reardon M."/>
            <person name="Tsitrin T."/>
            <person name="Vuong H."/>
            <person name="Weaver B."/>
            <person name="Ciecko A."/>
            <person name="Tallon L."/>
            <person name="Jackson J."/>
            <person name="Pai G."/>
            <person name="Aken S.V."/>
            <person name="Utterback T."/>
            <person name="Reidmuller S."/>
            <person name="Feldblyum T."/>
            <person name="Hsiao J."/>
            <person name="Zismann V."/>
            <person name="Iobst S."/>
            <person name="de Vazeille A.R."/>
            <person name="Buell C.R."/>
            <person name="Ying K."/>
            <person name="Li Y."/>
            <person name="Lu T."/>
            <person name="Huang Y."/>
            <person name="Zhao Q."/>
            <person name="Feng Q."/>
            <person name="Zhang L."/>
            <person name="Zhu J."/>
            <person name="Weng Q."/>
            <person name="Mu J."/>
            <person name="Lu Y."/>
            <person name="Fan D."/>
            <person name="Liu Y."/>
            <person name="Guan J."/>
            <person name="Zhang Y."/>
            <person name="Yu S."/>
            <person name="Liu X."/>
            <person name="Zhang Y."/>
            <person name="Hong G."/>
            <person name="Han B."/>
            <person name="Choisne N."/>
            <person name="Demange N."/>
            <person name="Orjeda G."/>
            <person name="Samain S."/>
            <person name="Cattolico L."/>
            <person name="Pelletier E."/>
            <person name="Couloux A."/>
            <person name="Segurens B."/>
            <person name="Wincker P."/>
            <person name="D'Hont A."/>
            <person name="Scarpelli C."/>
            <person name="Weissenbach J."/>
            <person name="Salanoubat M."/>
            <person name="Quetier F."/>
            <person name="Yu Y."/>
            <person name="Kim H.R."/>
            <person name="Rambo T."/>
            <person name="Currie J."/>
            <person name="Collura K."/>
            <person name="Luo M."/>
            <person name="Yang T."/>
            <person name="Ammiraju J.S.S."/>
            <person name="Engler F."/>
            <person name="Soderlund C."/>
            <person name="Wing R.A."/>
            <person name="Palmer L.E."/>
            <person name="de la Bastide M."/>
            <person name="Spiegel L."/>
            <person name="Nascimento L."/>
            <person name="Zutavern T."/>
            <person name="O'Shaughnessy A."/>
            <person name="Dike S."/>
            <person name="Dedhia N."/>
            <person name="Preston R."/>
            <person name="Balija V."/>
            <person name="McCombie W.R."/>
            <person name="Chow T."/>
            <person name="Chen H."/>
            <person name="Chung M."/>
            <person name="Chen C."/>
            <person name="Shaw J."/>
            <person name="Wu H."/>
            <person name="Hsiao K."/>
            <person name="Chao Y."/>
            <person name="Chu M."/>
            <person name="Cheng C."/>
            <person name="Hour A."/>
            <person name="Lee P."/>
            <person name="Lin S."/>
            <person name="Lin Y."/>
            <person name="Liou J."/>
            <person name="Liu S."/>
            <person name="Hsing Y."/>
            <person name="Raghuvanshi S."/>
            <person name="Mohanty A."/>
            <person name="Bharti A.K."/>
            <person name="Gaur A."/>
            <person name="Gupta V."/>
            <person name="Kumar D."/>
            <person name="Ravi V."/>
            <person name="Vij S."/>
            <person name="Kapur A."/>
            <person name="Khurana P."/>
            <person name="Khurana P."/>
            <person name="Khurana J.P."/>
            <person name="Tyagi A.K."/>
            <person name="Gaikwad K."/>
            <person name="Singh A."/>
            <person name="Dalal V."/>
            <person name="Srivastava S."/>
            <person name="Dixit A."/>
            <person name="Pal A.K."/>
            <person name="Ghazi I.A."/>
            <person name="Yadav M."/>
            <person name="Pandit A."/>
            <person name="Bhargava A."/>
            <person name="Sureshbabu K."/>
            <person name="Batra K."/>
            <person name="Sharma T.R."/>
            <person name="Mohapatra T."/>
            <person name="Singh N.K."/>
            <person name="Messing J."/>
            <person name="Nelson A.B."/>
            <person name="Fuks G."/>
            <person name="Kavchok S."/>
            <person name="Keizer G."/>
            <person name="Linton E."/>
            <person name="Llaca V."/>
            <person name="Song R."/>
            <person name="Tanyolac B."/>
            <person name="Young S."/>
            <person name="Ho-Il K."/>
            <person name="Hahn J.H."/>
            <person name="Sangsakoo G."/>
            <person name="Vanavichit A."/>
            <person name="de Mattos Luiz.A.T."/>
            <person name="Zimmer P.D."/>
            <person name="Malone G."/>
            <person name="Dellagostin O."/>
            <person name="de Oliveira A.C."/>
            <person name="Bevan M."/>
            <person name="Bancroft I."/>
            <person name="Minx P."/>
            <person name="Cordum H."/>
            <person name="Wilson R."/>
            <person name="Cheng Z."/>
            <person name="Jin W."/>
            <person name="Jiang J."/>
            <person name="Leong S.A."/>
            <person name="Iwama H."/>
            <person name="Gojobori T."/>
            <person name="Itoh T."/>
            <person name="Niimura Y."/>
            <person name="Fujii Y."/>
            <person name="Habara T."/>
            <person name="Sakai H."/>
            <person name="Sato Y."/>
            <person name="Wilson G."/>
            <person name="Kumar K."/>
            <person name="McCouch S."/>
            <person name="Juretic N."/>
            <person name="Hoen D."/>
            <person name="Wright S."/>
            <person name="Bruskiewich R."/>
            <person name="Bureau T."/>
            <person name="Miyao A."/>
            <person name="Hirochika H."/>
            <person name="Nishikawa T."/>
            <person name="Kadowaki K."/>
            <person name="Sugiura M."/>
            <person name="Burr B."/>
            <person name="Sasaki T."/>
        </authorList>
    </citation>
    <scope>NUCLEOTIDE SEQUENCE [LARGE SCALE GENOMIC DNA]</scope>
    <source>
        <strain evidence="3">cv. Nipponbare</strain>
    </source>
</reference>
<gene>
    <name evidence="2" type="primary">OJ1217_D10.21</name>
</gene>
<dbReference type="EMBL" id="AP003907">
    <property type="protein sequence ID" value="BAD05248.1"/>
    <property type="molecule type" value="Genomic_DNA"/>
</dbReference>
<proteinExistence type="predicted"/>